<dbReference type="EMBL" id="FZQB01000027">
    <property type="protein sequence ID" value="SNT76755.1"/>
    <property type="molecule type" value="Genomic_DNA"/>
</dbReference>
<evidence type="ECO:0000313" key="3">
    <source>
        <dbReference type="Proteomes" id="UP000198307"/>
    </source>
</evidence>
<protein>
    <submittedName>
        <fullName evidence="2">Zinc-finger binding domain of transposase IS66</fullName>
    </submittedName>
</protein>
<evidence type="ECO:0000259" key="1">
    <source>
        <dbReference type="Pfam" id="PF13005"/>
    </source>
</evidence>
<organism evidence="2 3">
    <name type="scientific">Paracoccus seriniphilus</name>
    <dbReference type="NCBI Taxonomy" id="184748"/>
    <lineage>
        <taxon>Bacteria</taxon>
        <taxon>Pseudomonadati</taxon>
        <taxon>Pseudomonadota</taxon>
        <taxon>Alphaproteobacteria</taxon>
        <taxon>Rhodobacterales</taxon>
        <taxon>Paracoccaceae</taxon>
        <taxon>Paracoccus</taxon>
    </lineage>
</organism>
<keyword evidence="3" id="KW-1185">Reference proteome</keyword>
<keyword evidence="2" id="KW-0862">Zinc</keyword>
<sequence length="90" mass="10008">MHKIGEDRIARLDIVPAQLRVLVTVRPKFACRACTDGVTQRHDLQKLSASDQRFVVNLDGVAKPGCQPCKFGHRIPLQQAAALLRQCFGQ</sequence>
<keyword evidence="2" id="KW-0479">Metal-binding</keyword>
<name>A0A239Q2N5_9RHOB</name>
<dbReference type="Proteomes" id="UP000198307">
    <property type="component" value="Unassembled WGS sequence"/>
</dbReference>
<keyword evidence="2" id="KW-0863">Zinc-finger</keyword>
<feature type="domain" description="Transposase IS66 zinc-finger binding" evidence="1">
    <location>
        <begin position="1"/>
        <end position="34"/>
    </location>
</feature>
<evidence type="ECO:0000313" key="2">
    <source>
        <dbReference type="EMBL" id="SNT76755.1"/>
    </source>
</evidence>
<gene>
    <name evidence="2" type="ORF">SAMN05444959_1274</name>
</gene>
<accession>A0A239Q2N5</accession>
<proteinExistence type="predicted"/>
<dbReference type="GO" id="GO:0008270">
    <property type="term" value="F:zinc ion binding"/>
    <property type="evidence" value="ECO:0007669"/>
    <property type="project" value="UniProtKB-KW"/>
</dbReference>
<dbReference type="AlphaFoldDB" id="A0A239Q2N5"/>
<reference evidence="2 3" key="1">
    <citation type="submission" date="2017-07" db="EMBL/GenBank/DDBJ databases">
        <authorList>
            <person name="Sun Z.S."/>
            <person name="Albrecht U."/>
            <person name="Echele G."/>
            <person name="Lee C.C."/>
        </authorList>
    </citation>
    <scope>NUCLEOTIDE SEQUENCE [LARGE SCALE GENOMIC DNA]</scope>
    <source>
        <strain evidence="2 3">DSM 14827</strain>
    </source>
</reference>
<dbReference type="Pfam" id="PF13005">
    <property type="entry name" value="zf-IS66"/>
    <property type="match status" value="1"/>
</dbReference>
<dbReference type="InterPro" id="IPR024474">
    <property type="entry name" value="Znf_dom_IS66"/>
</dbReference>